<evidence type="ECO:0000313" key="2">
    <source>
        <dbReference type="Proteomes" id="UP000612329"/>
    </source>
</evidence>
<keyword evidence="2" id="KW-1185">Reference proteome</keyword>
<proteinExistence type="predicted"/>
<dbReference type="Proteomes" id="UP000612329">
    <property type="component" value="Unassembled WGS sequence"/>
</dbReference>
<organism evidence="1 2">
    <name type="scientific">Yeosuana aromativorans</name>
    <dbReference type="NCBI Taxonomy" id="288019"/>
    <lineage>
        <taxon>Bacteria</taxon>
        <taxon>Pseudomonadati</taxon>
        <taxon>Bacteroidota</taxon>
        <taxon>Flavobacteriia</taxon>
        <taxon>Flavobacteriales</taxon>
        <taxon>Flavobacteriaceae</taxon>
        <taxon>Yeosuana</taxon>
    </lineage>
</organism>
<gene>
    <name evidence="1" type="ORF">GCM10007962_32020</name>
</gene>
<evidence type="ECO:0000313" key="1">
    <source>
        <dbReference type="EMBL" id="GGK35181.1"/>
    </source>
</evidence>
<dbReference type="RefSeq" id="WP_188655061.1">
    <property type="nucleotide sequence ID" value="NZ_BMNR01000012.1"/>
</dbReference>
<sequence length="142" mass="16470">MVLDTTYSDKSNTQLINDVVGKPFSLLEVFKMKGIGSKRMVIEEVSPNLKQYVNSISDITYANLELRPNGLLVRINKGLRNYTWIIPFYHLVIYKSNGSSIHAQGKFIRFKNNINFKENKSFFKKLFSKKIEFDAQYAFIDS</sequence>
<reference evidence="1" key="2">
    <citation type="submission" date="2020-09" db="EMBL/GenBank/DDBJ databases">
        <authorList>
            <person name="Sun Q."/>
            <person name="Ohkuma M."/>
        </authorList>
    </citation>
    <scope>NUCLEOTIDE SEQUENCE</scope>
    <source>
        <strain evidence="1">JCM 12862</strain>
    </source>
</reference>
<accession>A0A8J3FIV8</accession>
<dbReference type="AlphaFoldDB" id="A0A8J3FIV8"/>
<protein>
    <submittedName>
        <fullName evidence="1">Uncharacterized protein</fullName>
    </submittedName>
</protein>
<comment type="caution">
    <text evidence="1">The sequence shown here is derived from an EMBL/GenBank/DDBJ whole genome shotgun (WGS) entry which is preliminary data.</text>
</comment>
<name>A0A8J3FIV8_9FLAO</name>
<dbReference type="EMBL" id="BMNR01000012">
    <property type="protein sequence ID" value="GGK35181.1"/>
    <property type="molecule type" value="Genomic_DNA"/>
</dbReference>
<reference evidence="1" key="1">
    <citation type="journal article" date="2014" name="Int. J. Syst. Evol. Microbiol.">
        <title>Complete genome sequence of Corynebacterium casei LMG S-19264T (=DSM 44701T), isolated from a smear-ripened cheese.</title>
        <authorList>
            <consortium name="US DOE Joint Genome Institute (JGI-PGF)"/>
            <person name="Walter F."/>
            <person name="Albersmeier A."/>
            <person name="Kalinowski J."/>
            <person name="Ruckert C."/>
        </authorList>
    </citation>
    <scope>NUCLEOTIDE SEQUENCE</scope>
    <source>
        <strain evidence="1">JCM 12862</strain>
    </source>
</reference>